<feature type="region of interest" description="Disordered" evidence="1">
    <location>
        <begin position="107"/>
        <end position="129"/>
    </location>
</feature>
<dbReference type="GO" id="GO:0006412">
    <property type="term" value="P:translation"/>
    <property type="evidence" value="ECO:0007669"/>
    <property type="project" value="InterPro"/>
</dbReference>
<dbReference type="InterPro" id="IPR021138">
    <property type="entry name" value="Ribosomal_eL20_eukaryotes"/>
</dbReference>
<gene>
    <name evidence="2" type="ORF">Prudu_003759</name>
</gene>
<dbReference type="GO" id="GO:0005840">
    <property type="term" value="C:ribosome"/>
    <property type="evidence" value="ECO:0007669"/>
    <property type="project" value="UniProtKB-KW"/>
</dbReference>
<evidence type="ECO:0000256" key="1">
    <source>
        <dbReference type="SAM" id="MobiDB-lite"/>
    </source>
</evidence>
<dbReference type="EMBL" id="AP019297">
    <property type="protein sequence ID" value="BBG95267.1"/>
    <property type="molecule type" value="Genomic_DNA"/>
</dbReference>
<reference evidence="2" key="1">
    <citation type="journal article" date="2019" name="Science">
        <title>Mutation of a bHLH transcription factor allowed almond domestication.</title>
        <authorList>
            <person name="Sanchez-Perez R."/>
            <person name="Pavan S."/>
            <person name="Mazzeo R."/>
            <person name="Moldovan C."/>
            <person name="Aiese Cigliano R."/>
            <person name="Del Cueto J."/>
            <person name="Ricciardi F."/>
            <person name="Lotti C."/>
            <person name="Ricciardi L."/>
            <person name="Dicenta F."/>
            <person name="Lopez-Marques R.L."/>
            <person name="Lindberg Moller B."/>
        </authorList>
    </citation>
    <scope>NUCLEOTIDE SEQUENCE</scope>
</reference>
<accession>A0A4Y1QTZ4</accession>
<sequence>MTKPKPLHRREVREREASEIIVVFSNSLPVSFPFSLPPPPSSSQAPTLRHRLRCPPALFSSLRGNRNSHFWLALSPMRASLLKLDLAFLRPLISFVAAMVRIGSVSTDGSDASPVGSPDHASSEIQRQPSDDGMINWFGHEDKVILQLHQSISEFRQIFWFWTFCVEEIYNKEQHRMLTDFEGATRRSEVGFRIWTSKEFHQYQVVGRKLPTASDEHPKTYRMKLWATNEVFPEEAEEGQEEQWLMGKWFLLNSPPGEIQFVAKGLTFYPKACEGGCAIGIPSKCPVELETAWIVHRALKSLDLLQILKLLWHWNTKEFVSERSCQQRANLLQVKHLLWSLSKAINSSIVVRVDGMPYCYQSKEENPIVSRLGFSVQYLGVCGGYVQMCNLCMTTGSLYVYELKESQDAAAGKKLCLSKRWIYSLDPEMFGNRQSCCVLHAFDPNNEDILYLRVYADIIKCNIRTGKWSNIVKNCAAHRYYYKVVLPWWPTRS</sequence>
<name>A0A4Y1QTZ4_PRUDU</name>
<keyword evidence="2" id="KW-0689">Ribosomal protein</keyword>
<dbReference type="Gene3D" id="3.10.20.10">
    <property type="match status" value="1"/>
</dbReference>
<dbReference type="GO" id="GO:0003735">
    <property type="term" value="F:structural constituent of ribosome"/>
    <property type="evidence" value="ECO:0007669"/>
    <property type="project" value="InterPro"/>
</dbReference>
<protein>
    <submittedName>
        <fullName evidence="2">Ribosomal protein L18ae/LX family protein</fullName>
    </submittedName>
</protein>
<proteinExistence type="predicted"/>
<keyword evidence="2" id="KW-0687">Ribonucleoprotein</keyword>
<evidence type="ECO:0000313" key="2">
    <source>
        <dbReference type="EMBL" id="BBG95267.1"/>
    </source>
</evidence>
<dbReference type="AlphaFoldDB" id="A0A4Y1QTZ4"/>
<organism evidence="2">
    <name type="scientific">Prunus dulcis</name>
    <name type="common">Almond</name>
    <name type="synonym">Amygdalus dulcis</name>
    <dbReference type="NCBI Taxonomy" id="3755"/>
    <lineage>
        <taxon>Eukaryota</taxon>
        <taxon>Viridiplantae</taxon>
        <taxon>Streptophyta</taxon>
        <taxon>Embryophyta</taxon>
        <taxon>Tracheophyta</taxon>
        <taxon>Spermatophyta</taxon>
        <taxon>Magnoliopsida</taxon>
        <taxon>eudicotyledons</taxon>
        <taxon>Gunneridae</taxon>
        <taxon>Pentapetalae</taxon>
        <taxon>rosids</taxon>
        <taxon>fabids</taxon>
        <taxon>Rosales</taxon>
        <taxon>Rosaceae</taxon>
        <taxon>Amygdaloideae</taxon>
        <taxon>Amygdaleae</taxon>
        <taxon>Prunus</taxon>
    </lineage>
</organism>
<dbReference type="PANTHER" id="PTHR10052">
    <property type="entry name" value="60S RIBOSOMAL PROTEIN L18A"/>
    <property type="match status" value="1"/>
</dbReference>